<reference evidence="3 4" key="1">
    <citation type="submission" date="2020-11" db="EMBL/GenBank/DDBJ databases">
        <authorList>
            <person name="Wallbank WR R."/>
            <person name="Pardo Diaz C."/>
            <person name="Kozak K."/>
            <person name="Martin S."/>
            <person name="Jiggins C."/>
            <person name="Moest M."/>
            <person name="Warren A I."/>
            <person name="Generalovic N T."/>
            <person name="Byers J.R.P. K."/>
            <person name="Montejo-Kovacevich G."/>
            <person name="Yen C E."/>
        </authorList>
    </citation>
    <scope>NUCLEOTIDE SEQUENCE [LARGE SCALE GENOMIC DNA]</scope>
</reference>
<name>A0A7R8UZJ3_HERIL</name>
<evidence type="ECO:0000256" key="2">
    <source>
        <dbReference type="SAM" id="SignalP"/>
    </source>
</evidence>
<dbReference type="FunCoup" id="A0A7R8UZJ3">
    <property type="interactions" value="4"/>
</dbReference>
<feature type="chain" id="PRO_5031276048" evidence="2">
    <location>
        <begin position="25"/>
        <end position="241"/>
    </location>
</feature>
<dbReference type="OrthoDB" id="10051804at2759"/>
<feature type="transmembrane region" description="Helical" evidence="1">
    <location>
        <begin position="218"/>
        <end position="239"/>
    </location>
</feature>
<dbReference type="PANTHER" id="PTHR33964:SF1">
    <property type="entry name" value="RE45066P"/>
    <property type="match status" value="1"/>
</dbReference>
<dbReference type="PANTHER" id="PTHR33964">
    <property type="entry name" value="RE45066P-RELATED"/>
    <property type="match status" value="1"/>
</dbReference>
<organism evidence="3 4">
    <name type="scientific">Hermetia illucens</name>
    <name type="common">Black soldier fly</name>
    <dbReference type="NCBI Taxonomy" id="343691"/>
    <lineage>
        <taxon>Eukaryota</taxon>
        <taxon>Metazoa</taxon>
        <taxon>Ecdysozoa</taxon>
        <taxon>Arthropoda</taxon>
        <taxon>Hexapoda</taxon>
        <taxon>Insecta</taxon>
        <taxon>Pterygota</taxon>
        <taxon>Neoptera</taxon>
        <taxon>Endopterygota</taxon>
        <taxon>Diptera</taxon>
        <taxon>Brachycera</taxon>
        <taxon>Stratiomyomorpha</taxon>
        <taxon>Stratiomyidae</taxon>
        <taxon>Hermetiinae</taxon>
        <taxon>Hermetia</taxon>
    </lineage>
</organism>
<dbReference type="AlphaFoldDB" id="A0A7R8UZJ3"/>
<keyword evidence="1" id="KW-0472">Membrane</keyword>
<protein>
    <submittedName>
        <fullName evidence="3">Uncharacterized protein</fullName>
    </submittedName>
</protein>
<dbReference type="OMA" id="QICRDGE"/>
<keyword evidence="1" id="KW-0812">Transmembrane</keyword>
<evidence type="ECO:0000313" key="4">
    <source>
        <dbReference type="Proteomes" id="UP000594454"/>
    </source>
</evidence>
<keyword evidence="4" id="KW-1185">Reference proteome</keyword>
<keyword evidence="2" id="KW-0732">Signal</keyword>
<dbReference type="EMBL" id="LR899012">
    <property type="protein sequence ID" value="CAD7089474.1"/>
    <property type="molecule type" value="Genomic_DNA"/>
</dbReference>
<dbReference type="InParanoid" id="A0A7R8UZJ3"/>
<dbReference type="Proteomes" id="UP000594454">
    <property type="component" value="Chromosome 4"/>
</dbReference>
<accession>A0A7R8UZJ3</accession>
<keyword evidence="1" id="KW-1133">Transmembrane helix</keyword>
<evidence type="ECO:0000256" key="1">
    <source>
        <dbReference type="SAM" id="Phobius"/>
    </source>
</evidence>
<sequence>MNTHRNMIAKIITVLSIIVCYVSSEDCGQEELTNCARPLQILQSTSELSIAAKKEELEKLCPDLHNGLHCIRSYTRRCMTLQQRNQFNKMYHGTNQVIRDLCKEGQYQDEFLKHAPCLRVVQAEYEVCTKRYQETMAFINQAKTQENVTLTEDESVRTVCCSFTEYLDCSEQAARKTCGEETAQFTRGFLDKMSSTLVKTYCDSYYKGSGRCREFESAAPSLGLSTSLILSALLSYLLLNR</sequence>
<evidence type="ECO:0000313" key="3">
    <source>
        <dbReference type="EMBL" id="CAD7089474.1"/>
    </source>
</evidence>
<gene>
    <name evidence="3" type="ORF">HERILL_LOCUS12018</name>
</gene>
<feature type="signal peptide" evidence="2">
    <location>
        <begin position="1"/>
        <end position="24"/>
    </location>
</feature>
<proteinExistence type="predicted"/>